<reference evidence="3 4" key="2">
    <citation type="submission" date="2015-05" db="EMBL/GenBank/DDBJ databases">
        <authorList>
            <person name="Morales-Cruz A."/>
            <person name="Amrine K.C."/>
            <person name="Cantu D."/>
        </authorList>
    </citation>
    <scope>NUCLEOTIDE SEQUENCE [LARGE SCALE GENOMIC DNA]</scope>
    <source>
        <strain evidence="3">UCRPC4</strain>
    </source>
</reference>
<keyword evidence="4" id="KW-1185">Reference proteome</keyword>
<dbReference type="EMBL" id="LCWF01000199">
    <property type="protein sequence ID" value="KKY14965.1"/>
    <property type="molecule type" value="Genomic_DNA"/>
</dbReference>
<sequence>MDDPLFRTPSSPTKRQKVSFDPDVEVVTMDDDWELDPLVVREEVRRAIQQHLNGDNDAYDRIKGIFKTDPNADNAAAPNVVKAHLQAILANVALLDKNCNGLVNALCFTEWVGRDAQFVSLYTKFLGNLAAAQSGYLGKIFDMLVDVLADVKSRRIPSFPAVRLPLMQSRAHAAIQYLLQLIPVGSNVLSKILARRLQYKPDPEKLESDIIVTKNALKMLGYAPELKADVLAAITGELVKVDVQVQVDLEDLDDNVGDDLVQDVALQSSLKYPSSQILHDGSLSEELIECESEDDSDSEDDDDVDPRQMRLKIVRANIEKVDSLIDLLFQYYDPLLRGSLEVRENTIDLLLSHFHNIILPTYRSRHSQFLIFHFAQTDPLLIDRFATSCIQVIFDRRQPPVLRQSAAAYLASFVARGAHVPPTVVRDVFDLLGGQLDSMRKEYEPSCRGPDLRRYSSFYSMTQALMYMFCFRWRELTSQAAEDEDLSDFEDDELAVTFPPAVREPLYQAIFSKLNPLRVCSPDIVDEFARVAHRLRFIYVYSKLELNKNVRLSSFRAVSAIESSLNGPDRDSSGWGQSTILEPYFPFDPYLLPRSKKWIDNDYQEWRGLPGDDQEEELDSELEDTNGLDEDFEGIDDATGTDEDYD</sequence>
<dbReference type="PANTHER" id="PTHR12790">
    <property type="entry name" value="TRANSCRIPTION INITIATION FACTOR IA RRN3"/>
    <property type="match status" value="1"/>
</dbReference>
<dbReference type="GO" id="GO:0006361">
    <property type="term" value="P:transcription initiation at RNA polymerase I promoter"/>
    <property type="evidence" value="ECO:0007669"/>
    <property type="project" value="InterPro"/>
</dbReference>
<dbReference type="OrthoDB" id="26970at2759"/>
<evidence type="ECO:0000256" key="2">
    <source>
        <dbReference type="SAM" id="MobiDB-lite"/>
    </source>
</evidence>
<dbReference type="Proteomes" id="UP000053317">
    <property type="component" value="Unassembled WGS sequence"/>
</dbReference>
<feature type="compositionally biased region" description="Acidic residues" evidence="2">
    <location>
        <begin position="612"/>
        <end position="646"/>
    </location>
</feature>
<feature type="region of interest" description="Disordered" evidence="2">
    <location>
        <begin position="606"/>
        <end position="646"/>
    </location>
</feature>
<gene>
    <name evidence="3" type="ORF">UCRPC4_g06552</name>
</gene>
<protein>
    <submittedName>
        <fullName evidence="3">Putative rna polymerase i specific transcription initiation factor rrn3 superfamily</fullName>
    </submittedName>
</protein>
<keyword evidence="3" id="KW-0648">Protein biosynthesis</keyword>
<proteinExistence type="inferred from homology"/>
<evidence type="ECO:0000256" key="1">
    <source>
        <dbReference type="ARBA" id="ARBA00010098"/>
    </source>
</evidence>
<keyword evidence="3" id="KW-0396">Initiation factor</keyword>
<dbReference type="GO" id="GO:0003743">
    <property type="term" value="F:translation initiation factor activity"/>
    <property type="evidence" value="ECO:0007669"/>
    <property type="project" value="UniProtKB-KW"/>
</dbReference>
<dbReference type="GO" id="GO:0001181">
    <property type="term" value="F:RNA polymerase I general transcription initiation factor activity"/>
    <property type="evidence" value="ECO:0007669"/>
    <property type="project" value="InterPro"/>
</dbReference>
<dbReference type="InterPro" id="IPR007991">
    <property type="entry name" value="RNA_pol_I_trans_ini_fac_RRN3"/>
</dbReference>
<dbReference type="Pfam" id="PF05327">
    <property type="entry name" value="RRN3"/>
    <property type="match status" value="1"/>
</dbReference>
<organism evidence="3 4">
    <name type="scientific">Phaeomoniella chlamydospora</name>
    <name type="common">Phaeoacremonium chlamydosporum</name>
    <dbReference type="NCBI Taxonomy" id="158046"/>
    <lineage>
        <taxon>Eukaryota</taxon>
        <taxon>Fungi</taxon>
        <taxon>Dikarya</taxon>
        <taxon>Ascomycota</taxon>
        <taxon>Pezizomycotina</taxon>
        <taxon>Eurotiomycetes</taxon>
        <taxon>Chaetothyriomycetidae</taxon>
        <taxon>Phaeomoniellales</taxon>
        <taxon>Phaeomoniellaceae</taxon>
        <taxon>Phaeomoniella</taxon>
    </lineage>
</organism>
<dbReference type="GO" id="GO:0001042">
    <property type="term" value="F:RNA polymerase I core binding"/>
    <property type="evidence" value="ECO:0007669"/>
    <property type="project" value="TreeGrafter"/>
</dbReference>
<name>A0A0G2GD12_PHACM</name>
<evidence type="ECO:0000313" key="4">
    <source>
        <dbReference type="Proteomes" id="UP000053317"/>
    </source>
</evidence>
<comment type="caution">
    <text evidence="3">The sequence shown here is derived from an EMBL/GenBank/DDBJ whole genome shotgun (WGS) entry which is preliminary data.</text>
</comment>
<evidence type="ECO:0000313" key="3">
    <source>
        <dbReference type="EMBL" id="KKY14965.1"/>
    </source>
</evidence>
<reference evidence="3 4" key="1">
    <citation type="submission" date="2015-05" db="EMBL/GenBank/DDBJ databases">
        <title>Distinctive expansion of gene families associated with plant cell wall degradation and secondary metabolism in the genomes of grapevine trunk pathogens.</title>
        <authorList>
            <person name="Lawrence D.P."/>
            <person name="Travadon R."/>
            <person name="Rolshausen P.E."/>
            <person name="Baumgartner K."/>
        </authorList>
    </citation>
    <scope>NUCLEOTIDE SEQUENCE [LARGE SCALE GENOMIC DNA]</scope>
    <source>
        <strain evidence="3">UCRPC4</strain>
    </source>
</reference>
<dbReference type="GO" id="GO:0005634">
    <property type="term" value="C:nucleus"/>
    <property type="evidence" value="ECO:0007669"/>
    <property type="project" value="TreeGrafter"/>
</dbReference>
<comment type="similarity">
    <text evidence="1">Belongs to the RRN3 family.</text>
</comment>
<dbReference type="AlphaFoldDB" id="A0A0G2GD12"/>
<accession>A0A0G2GD12</accession>
<dbReference type="PANTHER" id="PTHR12790:SF0">
    <property type="entry name" value="RNA POLYMERASE I-SPECIFIC TRANSCRIPTION INITIATION FACTOR RRN3-RELATED"/>
    <property type="match status" value="1"/>
</dbReference>